<evidence type="ECO:0000313" key="6">
    <source>
        <dbReference type="Proteomes" id="UP000321057"/>
    </source>
</evidence>
<evidence type="ECO:0000313" key="4">
    <source>
        <dbReference type="EMBL" id="SUM32902.1"/>
    </source>
</evidence>
<evidence type="ECO:0000256" key="1">
    <source>
        <dbReference type="SAM" id="MobiDB-lite"/>
    </source>
</evidence>
<reference evidence="4 5" key="1">
    <citation type="submission" date="2018-06" db="EMBL/GenBank/DDBJ databases">
        <authorList>
            <consortium name="Pathogen Informatics"/>
            <person name="Doyle S."/>
        </authorList>
    </citation>
    <scope>NUCLEOTIDE SEQUENCE [LARGE SCALE GENOMIC DNA]</scope>
    <source>
        <strain evidence="4 5">NCTC12195</strain>
    </source>
</reference>
<dbReference type="EMBL" id="UHDK01000001">
    <property type="protein sequence ID" value="SUM32902.1"/>
    <property type="molecule type" value="Genomic_DNA"/>
</dbReference>
<sequence>MIKLYKSQVKTYLMVLVATMLLCTIFILTAHHSDGTEQTYEMTDHNVTENINQDKEKAQSDHRDSEQSEHQVTPLIAAVN</sequence>
<accession>A0A0D0SNM8</accession>
<reference evidence="3 6" key="2">
    <citation type="submission" date="2019-07" db="EMBL/GenBank/DDBJ databases">
        <title>Whole genome shotgun sequence of Staphylococcus gallinarum NBRC 109767.</title>
        <authorList>
            <person name="Hosoyama A."/>
            <person name="Uohara A."/>
            <person name="Ohji S."/>
            <person name="Ichikawa N."/>
        </authorList>
    </citation>
    <scope>NUCLEOTIDE SEQUENCE [LARGE SCALE GENOMIC DNA]</scope>
    <source>
        <strain evidence="3 6">NBRC 109767</strain>
    </source>
</reference>
<dbReference type="AlphaFoldDB" id="A0A0D0SNM8"/>
<proteinExistence type="predicted"/>
<evidence type="ECO:0000256" key="2">
    <source>
        <dbReference type="SAM" id="Phobius"/>
    </source>
</evidence>
<evidence type="ECO:0000313" key="3">
    <source>
        <dbReference type="EMBL" id="GEQ05028.1"/>
    </source>
</evidence>
<gene>
    <name evidence="4" type="ORF">NCTC12195_02351</name>
    <name evidence="3" type="ORF">SGA02_08560</name>
</gene>
<organism evidence="4 5">
    <name type="scientific">Staphylococcus gallinarum</name>
    <dbReference type="NCBI Taxonomy" id="1293"/>
    <lineage>
        <taxon>Bacteria</taxon>
        <taxon>Bacillati</taxon>
        <taxon>Bacillota</taxon>
        <taxon>Bacilli</taxon>
        <taxon>Bacillales</taxon>
        <taxon>Staphylococcaceae</taxon>
        <taxon>Staphylococcus</taxon>
    </lineage>
</organism>
<feature type="compositionally biased region" description="Basic and acidic residues" evidence="1">
    <location>
        <begin position="53"/>
        <end position="69"/>
    </location>
</feature>
<dbReference type="RefSeq" id="WP_042738781.1">
    <property type="nucleotide sequence ID" value="NZ_BKAX01000003.1"/>
</dbReference>
<dbReference type="EMBL" id="BKAX01000003">
    <property type="protein sequence ID" value="GEQ05028.1"/>
    <property type="molecule type" value="Genomic_DNA"/>
</dbReference>
<dbReference type="Proteomes" id="UP000255277">
    <property type="component" value="Unassembled WGS sequence"/>
</dbReference>
<keyword evidence="2" id="KW-0812">Transmembrane</keyword>
<keyword evidence="6" id="KW-1185">Reference proteome</keyword>
<evidence type="ECO:0000313" key="5">
    <source>
        <dbReference type="Proteomes" id="UP000255277"/>
    </source>
</evidence>
<dbReference type="OrthoDB" id="2404571at2"/>
<name>A0A0D0SNM8_STAGA</name>
<feature type="region of interest" description="Disordered" evidence="1">
    <location>
        <begin position="53"/>
        <end position="80"/>
    </location>
</feature>
<dbReference type="NCBIfam" id="NF041581">
    <property type="entry name" value="SosA"/>
    <property type="match status" value="1"/>
</dbReference>
<dbReference type="Proteomes" id="UP000321057">
    <property type="component" value="Unassembled WGS sequence"/>
</dbReference>
<keyword evidence="2" id="KW-1133">Transmembrane helix</keyword>
<keyword evidence="2" id="KW-0472">Membrane</keyword>
<protein>
    <submittedName>
        <fullName evidence="4">Putative secreted protein</fullName>
    </submittedName>
</protein>
<dbReference type="InterPro" id="IPR048170">
    <property type="entry name" value="SosA-like"/>
</dbReference>
<feature type="transmembrane region" description="Helical" evidence="2">
    <location>
        <begin position="12"/>
        <end position="32"/>
    </location>
</feature>
<dbReference type="STRING" id="1293.SH09_06325"/>